<name>A0A5J5B5T1_9ASTE</name>
<evidence type="ECO:0008006" key="4">
    <source>
        <dbReference type="Google" id="ProtNLM"/>
    </source>
</evidence>
<feature type="compositionally biased region" description="Basic residues" evidence="1">
    <location>
        <begin position="210"/>
        <end position="220"/>
    </location>
</feature>
<proteinExistence type="predicted"/>
<gene>
    <name evidence="2" type="ORF">F0562_029627</name>
</gene>
<feature type="compositionally biased region" description="Basic residues" evidence="1">
    <location>
        <begin position="342"/>
        <end position="352"/>
    </location>
</feature>
<dbReference type="OrthoDB" id="2018605at2759"/>
<feature type="compositionally biased region" description="Low complexity" evidence="1">
    <location>
        <begin position="16"/>
        <end position="25"/>
    </location>
</feature>
<dbReference type="Proteomes" id="UP000325577">
    <property type="component" value="Linkage Group LG16"/>
</dbReference>
<feature type="compositionally biased region" description="Polar residues" evidence="1">
    <location>
        <begin position="43"/>
        <end position="54"/>
    </location>
</feature>
<feature type="compositionally biased region" description="Polar residues" evidence="1">
    <location>
        <begin position="127"/>
        <end position="150"/>
    </location>
</feature>
<evidence type="ECO:0000256" key="1">
    <source>
        <dbReference type="SAM" id="MobiDB-lite"/>
    </source>
</evidence>
<dbReference type="EMBL" id="CM018039">
    <property type="protein sequence ID" value="KAA8537147.1"/>
    <property type="molecule type" value="Genomic_DNA"/>
</dbReference>
<accession>A0A5J5B5T1</accession>
<dbReference type="PANTHER" id="PTHR33130:SF33">
    <property type="entry name" value="PUTATIVE (DUF1639)-RELATED"/>
    <property type="match status" value="1"/>
</dbReference>
<protein>
    <recommendedName>
        <fullName evidence="4">DUF1639 domain-containing protein</fullName>
    </recommendedName>
</protein>
<evidence type="ECO:0000313" key="3">
    <source>
        <dbReference type="Proteomes" id="UP000325577"/>
    </source>
</evidence>
<dbReference type="AlphaFoldDB" id="A0A5J5B5T1"/>
<feature type="region of interest" description="Disordered" evidence="1">
    <location>
        <begin position="341"/>
        <end position="364"/>
    </location>
</feature>
<dbReference type="InterPro" id="IPR012438">
    <property type="entry name" value="DUF1639"/>
</dbReference>
<keyword evidence="3" id="KW-1185">Reference proteome</keyword>
<evidence type="ECO:0000313" key="2">
    <source>
        <dbReference type="EMBL" id="KAA8537147.1"/>
    </source>
</evidence>
<sequence>MMRYQRVSPDGLPLTNGRRSSSSGDNSKRIIPTFEGKGLPRFSSPSRNQDQNFSHFDGGGSVSSSPPQSENHHHHHHQYTTTPPRNNSPSPSPSPSRGGGDVLLQWGHKKRSRCSRTETRVVAVATDESSSSIHFQSKQATKVQRRVTQPSPSPAPGVDKLSTTMPPPPLPSARPNGKKSSGIFPTRNSEERCGGGGNGSPPSGSSGRVVSHRSTVRKRSPCLEEASAKDDKLLNGVQLRAADDCSPLESEPQACSNVNGTISIAAAAAEREKVNGDVVEWPRIYIPLTRKEKEDDFLSMKGTKLPHRPKKRAKAIDRVLQYCFPGMWLSDVTRARYEVREKKRAKKQKPRGLKGMESMDSDSE</sequence>
<organism evidence="2 3">
    <name type="scientific">Nyssa sinensis</name>
    <dbReference type="NCBI Taxonomy" id="561372"/>
    <lineage>
        <taxon>Eukaryota</taxon>
        <taxon>Viridiplantae</taxon>
        <taxon>Streptophyta</taxon>
        <taxon>Embryophyta</taxon>
        <taxon>Tracheophyta</taxon>
        <taxon>Spermatophyta</taxon>
        <taxon>Magnoliopsida</taxon>
        <taxon>eudicotyledons</taxon>
        <taxon>Gunneridae</taxon>
        <taxon>Pentapetalae</taxon>
        <taxon>asterids</taxon>
        <taxon>Cornales</taxon>
        <taxon>Nyssaceae</taxon>
        <taxon>Nyssa</taxon>
    </lineage>
</organism>
<feature type="region of interest" description="Disordered" evidence="1">
    <location>
        <begin position="1"/>
        <end position="224"/>
    </location>
</feature>
<reference evidence="2 3" key="1">
    <citation type="submission" date="2019-09" db="EMBL/GenBank/DDBJ databases">
        <title>A chromosome-level genome assembly of the Chinese tupelo Nyssa sinensis.</title>
        <authorList>
            <person name="Yang X."/>
            <person name="Kang M."/>
            <person name="Yang Y."/>
            <person name="Xiong H."/>
            <person name="Wang M."/>
            <person name="Zhang Z."/>
            <person name="Wang Z."/>
            <person name="Wu H."/>
            <person name="Ma T."/>
            <person name="Liu J."/>
            <person name="Xi Z."/>
        </authorList>
    </citation>
    <scope>NUCLEOTIDE SEQUENCE [LARGE SCALE GENOMIC DNA]</scope>
    <source>
        <strain evidence="2">J267</strain>
        <tissue evidence="2">Leaf</tissue>
    </source>
</reference>
<dbReference type="PANTHER" id="PTHR33130">
    <property type="entry name" value="PUTATIVE (DUF1639)-RELATED"/>
    <property type="match status" value="1"/>
</dbReference>
<dbReference type="Pfam" id="PF07797">
    <property type="entry name" value="DUF1639"/>
    <property type="match status" value="1"/>
</dbReference>
<feature type="compositionally biased region" description="Low complexity" evidence="1">
    <location>
        <begin position="200"/>
        <end position="209"/>
    </location>
</feature>